<keyword evidence="1" id="KW-0732">Signal</keyword>
<evidence type="ECO:0000259" key="2">
    <source>
        <dbReference type="Pfam" id="PF01569"/>
    </source>
</evidence>
<evidence type="ECO:0000313" key="3">
    <source>
        <dbReference type="EMBL" id="MBW8683358.1"/>
    </source>
</evidence>
<protein>
    <submittedName>
        <fullName evidence="3">Vanadium-dependent haloperoxidase</fullName>
    </submittedName>
</protein>
<dbReference type="Proteomes" id="UP000812961">
    <property type="component" value="Unassembled WGS sequence"/>
</dbReference>
<dbReference type="SUPFAM" id="SSF48317">
    <property type="entry name" value="Acid phosphatase/Vanadium-dependent haloperoxidase"/>
    <property type="match status" value="1"/>
</dbReference>
<organism evidence="3 4">
    <name type="scientific">Chitinophaga rhizophila</name>
    <dbReference type="NCBI Taxonomy" id="2866212"/>
    <lineage>
        <taxon>Bacteria</taxon>
        <taxon>Pseudomonadati</taxon>
        <taxon>Bacteroidota</taxon>
        <taxon>Chitinophagia</taxon>
        <taxon>Chitinophagales</taxon>
        <taxon>Chitinophagaceae</taxon>
        <taxon>Chitinophaga</taxon>
    </lineage>
</organism>
<name>A0ABS7G6S6_9BACT</name>
<evidence type="ECO:0000256" key="1">
    <source>
        <dbReference type="SAM" id="SignalP"/>
    </source>
</evidence>
<dbReference type="InterPro" id="IPR000326">
    <property type="entry name" value="PAP2/HPO"/>
</dbReference>
<comment type="caution">
    <text evidence="3">The sequence shown here is derived from an EMBL/GenBank/DDBJ whole genome shotgun (WGS) entry which is preliminary data.</text>
</comment>
<feature type="signal peptide" evidence="1">
    <location>
        <begin position="1"/>
        <end position="20"/>
    </location>
</feature>
<accession>A0ABS7G6S6</accession>
<dbReference type="InterPro" id="IPR052559">
    <property type="entry name" value="V-haloperoxidase"/>
</dbReference>
<dbReference type="CDD" id="cd03398">
    <property type="entry name" value="PAP2_haloperoxidase"/>
    <property type="match status" value="1"/>
</dbReference>
<dbReference type="Pfam" id="PF01569">
    <property type="entry name" value="PAP2"/>
    <property type="match status" value="1"/>
</dbReference>
<dbReference type="PROSITE" id="PS51257">
    <property type="entry name" value="PROKAR_LIPOPROTEIN"/>
    <property type="match status" value="1"/>
</dbReference>
<dbReference type="PANTHER" id="PTHR34599">
    <property type="entry name" value="PEROXIDASE-RELATED"/>
    <property type="match status" value="1"/>
</dbReference>
<dbReference type="PANTHER" id="PTHR34599:SF1">
    <property type="entry name" value="PHOSPHATIDIC ACID PHOSPHATASE TYPE 2_HALOPEROXIDASE DOMAIN-CONTAINING PROTEIN"/>
    <property type="match status" value="1"/>
</dbReference>
<keyword evidence="4" id="KW-1185">Reference proteome</keyword>
<gene>
    <name evidence="3" type="ORF">K1Y79_03345</name>
</gene>
<dbReference type="InterPro" id="IPR036938">
    <property type="entry name" value="PAP2/HPO_sf"/>
</dbReference>
<feature type="chain" id="PRO_5046700978" evidence="1">
    <location>
        <begin position="21"/>
        <end position="449"/>
    </location>
</feature>
<dbReference type="EMBL" id="JAICCF010000001">
    <property type="protein sequence ID" value="MBW8683358.1"/>
    <property type="molecule type" value="Genomic_DNA"/>
</dbReference>
<reference evidence="3 4" key="1">
    <citation type="submission" date="2021-08" db="EMBL/GenBank/DDBJ databases">
        <title>The genome sequence of Chitinophaga sp. B61.</title>
        <authorList>
            <person name="Zhang X."/>
        </authorList>
    </citation>
    <scope>NUCLEOTIDE SEQUENCE [LARGE SCALE GENOMIC DNA]</scope>
    <source>
        <strain evidence="3 4">B61</strain>
    </source>
</reference>
<feature type="domain" description="Phosphatidic acid phosphatase type 2/haloperoxidase" evidence="2">
    <location>
        <begin position="325"/>
        <end position="445"/>
    </location>
</feature>
<sequence length="449" mass="48981">MTIHYVRSWCIYICMLLVIAACNKEDQALRPENALAVADPSISSNADATIPVSWYQLQFRLIKETPGFTPPVAARALAYTGIALHEAVVWGDRNGHTLSGQLNALYNVPRPERGRRYNWAIAANSALSDITIRLYPNASPANLSLIRALDSTNLSAAGNGCDAAEISRSIQFGRQVAAAIYNWSATDGGKDGYLNSFPTDYVPPVGPAFWVPTPPAFQRALLPYWGNNRLMVRPRYPETAAIPHPPFATDTASSFYKAAYKVYEAVNTLTPEENTIALYWADGGGTFTPPGHLLAITAQLITEEGLDLIGAAKLFAQVGISVNDAGIVCWKYKYRYNLLRPVTYIRQYIDAGWSSLIATPPFPSYTSGHASFTGAAGNVLAGNFGSSYTFTDNQKVPEGFAPRSFNSFQQMIDEASISRVYGGIHYDFDSEVGAETGKAVALRVLSLRY</sequence>
<proteinExistence type="predicted"/>
<evidence type="ECO:0000313" key="4">
    <source>
        <dbReference type="Proteomes" id="UP000812961"/>
    </source>
</evidence>
<dbReference type="Gene3D" id="1.10.606.20">
    <property type="match status" value="1"/>
</dbReference>